<dbReference type="OrthoDB" id="65086at2759"/>
<dbReference type="VEuPathDB" id="FungiDB:AeMF1_017578"/>
<accession>A0A6G0X358</accession>
<protein>
    <submittedName>
        <fullName evidence="3">Uncharacterized protein</fullName>
    </submittedName>
</protein>
<evidence type="ECO:0000256" key="2">
    <source>
        <dbReference type="SAM" id="MobiDB-lite"/>
    </source>
</evidence>
<keyword evidence="1" id="KW-0175">Coiled coil</keyword>
<organism evidence="3 4">
    <name type="scientific">Aphanomyces euteiches</name>
    <dbReference type="NCBI Taxonomy" id="100861"/>
    <lineage>
        <taxon>Eukaryota</taxon>
        <taxon>Sar</taxon>
        <taxon>Stramenopiles</taxon>
        <taxon>Oomycota</taxon>
        <taxon>Saprolegniomycetes</taxon>
        <taxon>Saprolegniales</taxon>
        <taxon>Verrucalvaceae</taxon>
        <taxon>Aphanomyces</taxon>
    </lineage>
</organism>
<comment type="caution">
    <text evidence="3">The sequence shown here is derived from an EMBL/GenBank/DDBJ whole genome shotgun (WGS) entry which is preliminary data.</text>
</comment>
<name>A0A6G0X358_9STRA</name>
<proteinExistence type="predicted"/>
<sequence length="204" mass="23682">MWSSQYSEDDEESRVEMSQDIIQDEDVEKDPGLHVLAEEGIAEEMKAMKEVFLRMSEKKVRQKEQSQQDCVRVYVEAFQSDIERLFSNAKKSRVGEAEKVNRSIQTAASRLEEQKKELLEVHDTYESNFKASIEKVQSELERLKELRAKIVSAYEQGKEEIQKAFDEAFANLDTVTKRLQHQATQIGGDVSYLQAFHEQVNRLM</sequence>
<feature type="coiled-coil region" evidence="1">
    <location>
        <begin position="94"/>
        <end position="156"/>
    </location>
</feature>
<feature type="region of interest" description="Disordered" evidence="2">
    <location>
        <begin position="1"/>
        <end position="28"/>
    </location>
</feature>
<evidence type="ECO:0000313" key="4">
    <source>
        <dbReference type="Proteomes" id="UP000481153"/>
    </source>
</evidence>
<dbReference type="AlphaFoldDB" id="A0A6G0X358"/>
<gene>
    <name evidence="3" type="ORF">Ae201684_008929</name>
</gene>
<reference evidence="3 4" key="1">
    <citation type="submission" date="2019-07" db="EMBL/GenBank/DDBJ databases">
        <title>Genomics analysis of Aphanomyces spp. identifies a new class of oomycete effector associated with host adaptation.</title>
        <authorList>
            <person name="Gaulin E."/>
        </authorList>
    </citation>
    <scope>NUCLEOTIDE SEQUENCE [LARGE SCALE GENOMIC DNA]</scope>
    <source>
        <strain evidence="3 4">ATCC 201684</strain>
    </source>
</reference>
<evidence type="ECO:0000256" key="1">
    <source>
        <dbReference type="SAM" id="Coils"/>
    </source>
</evidence>
<dbReference type="Gene3D" id="1.20.120.20">
    <property type="entry name" value="Apolipoprotein"/>
    <property type="match status" value="1"/>
</dbReference>
<dbReference type="EMBL" id="VJMJ01000115">
    <property type="protein sequence ID" value="KAF0734324.1"/>
    <property type="molecule type" value="Genomic_DNA"/>
</dbReference>
<evidence type="ECO:0000313" key="3">
    <source>
        <dbReference type="EMBL" id="KAF0734324.1"/>
    </source>
</evidence>
<dbReference type="Proteomes" id="UP000481153">
    <property type="component" value="Unassembled WGS sequence"/>
</dbReference>
<dbReference type="SUPFAM" id="SSF47162">
    <property type="entry name" value="Apolipoprotein"/>
    <property type="match status" value="1"/>
</dbReference>
<keyword evidence="4" id="KW-1185">Reference proteome</keyword>